<dbReference type="InterPro" id="IPR032675">
    <property type="entry name" value="LRR_dom_sf"/>
</dbReference>
<evidence type="ECO:0000256" key="6">
    <source>
        <dbReference type="ARBA" id="ARBA00022614"/>
    </source>
</evidence>
<dbReference type="GO" id="GO:0005737">
    <property type="term" value="C:cytoplasm"/>
    <property type="evidence" value="ECO:0007669"/>
    <property type="project" value="UniProtKB-SubCell"/>
</dbReference>
<comment type="subcellular location">
    <subcellularLocation>
        <location evidence="3">Cytoplasm</location>
    </subcellularLocation>
    <subcellularLocation>
        <location evidence="2">Membrane</location>
        <topology evidence="2">Peripheral membrane protein</topology>
    </subcellularLocation>
</comment>
<feature type="domain" description="NB-ARC" evidence="14">
    <location>
        <begin position="170"/>
        <end position="341"/>
    </location>
</feature>
<dbReference type="PANTHER" id="PTHR23155:SF1152">
    <property type="entry name" value="AAA+ ATPASE DOMAIN-CONTAINING PROTEIN"/>
    <property type="match status" value="1"/>
</dbReference>
<evidence type="ECO:0000256" key="11">
    <source>
        <dbReference type="ARBA" id="ARBA00022840"/>
    </source>
</evidence>
<dbReference type="FunFam" id="1.10.10.10:FF:000322">
    <property type="entry name" value="Probable disease resistance protein At1g63360"/>
    <property type="match status" value="1"/>
</dbReference>
<keyword evidence="8" id="KW-0677">Repeat</keyword>
<dbReference type="GO" id="GO:0016020">
    <property type="term" value="C:membrane"/>
    <property type="evidence" value="ECO:0007669"/>
    <property type="project" value="UniProtKB-SubCell"/>
</dbReference>
<dbReference type="InterPro" id="IPR027417">
    <property type="entry name" value="P-loop_NTPase"/>
</dbReference>
<dbReference type="InterPro" id="IPR002182">
    <property type="entry name" value="NB-ARC"/>
</dbReference>
<dbReference type="FunFam" id="3.40.50.300:FF:001091">
    <property type="entry name" value="Probable disease resistance protein At1g61300"/>
    <property type="match status" value="1"/>
</dbReference>
<keyword evidence="13" id="KW-0472">Membrane</keyword>
<comment type="caution">
    <text evidence="18">The sequence shown here is derived from an EMBL/GenBank/DDBJ whole genome shotgun (WGS) entry which is preliminary data.</text>
</comment>
<evidence type="ECO:0000259" key="17">
    <source>
        <dbReference type="Pfam" id="PF23598"/>
    </source>
</evidence>
<dbReference type="GO" id="GO:0005524">
    <property type="term" value="F:ATP binding"/>
    <property type="evidence" value="ECO:0007669"/>
    <property type="project" value="UniProtKB-KW"/>
</dbReference>
<evidence type="ECO:0000259" key="14">
    <source>
        <dbReference type="Pfam" id="PF00931"/>
    </source>
</evidence>
<comment type="function">
    <text evidence="1">Confers resistance to late blight (Phytophthora infestans) races carrying the avirulence gene Avr1. Resistance proteins guard the plant against pathogens that contain an appropriate avirulence protein via an indirect interaction with this avirulence protein. That triggers a defense system including the hypersensitive response, which restricts the pathogen growth.</text>
</comment>
<dbReference type="EMBL" id="JBJKTR010000016">
    <property type="protein sequence ID" value="KAL3338838.1"/>
    <property type="molecule type" value="Genomic_DNA"/>
</dbReference>
<dbReference type="InterPro" id="IPR044974">
    <property type="entry name" value="Disease_R_plants"/>
</dbReference>
<evidence type="ECO:0000256" key="7">
    <source>
        <dbReference type="ARBA" id="ARBA00022667"/>
    </source>
</evidence>
<evidence type="ECO:0000256" key="3">
    <source>
        <dbReference type="ARBA" id="ARBA00004496"/>
    </source>
</evidence>
<dbReference type="Pfam" id="PF23559">
    <property type="entry name" value="WHD_DRP"/>
    <property type="match status" value="1"/>
</dbReference>
<dbReference type="PANTHER" id="PTHR23155">
    <property type="entry name" value="DISEASE RESISTANCE PROTEIN RP"/>
    <property type="match status" value="1"/>
</dbReference>
<name>A0ABD2S3Q1_9SOLN</name>
<evidence type="ECO:0000256" key="2">
    <source>
        <dbReference type="ARBA" id="ARBA00004170"/>
    </source>
</evidence>
<dbReference type="InterPro" id="IPR058922">
    <property type="entry name" value="WHD_DRP"/>
</dbReference>
<evidence type="ECO:0000256" key="1">
    <source>
        <dbReference type="ARBA" id="ARBA00002074"/>
    </source>
</evidence>
<dbReference type="GO" id="GO:0009626">
    <property type="term" value="P:plant-type hypersensitive response"/>
    <property type="evidence" value="ECO:0007669"/>
    <property type="project" value="UniProtKB-KW"/>
</dbReference>
<evidence type="ECO:0000256" key="4">
    <source>
        <dbReference type="ARBA" id="ARBA00008894"/>
    </source>
</evidence>
<keyword evidence="12" id="KW-0175">Coiled coil</keyword>
<dbReference type="Gene3D" id="1.10.8.430">
    <property type="entry name" value="Helical domain of apoptotic protease-activating factors"/>
    <property type="match status" value="1"/>
</dbReference>
<keyword evidence="9" id="KW-0547">Nucleotide-binding</keyword>
<dbReference type="FunFam" id="1.10.8.430:FF:000003">
    <property type="entry name" value="Probable disease resistance protein At5g66910"/>
    <property type="match status" value="1"/>
</dbReference>
<dbReference type="AlphaFoldDB" id="A0ABD2S3Q1"/>
<protein>
    <recommendedName>
        <fullName evidence="20">R2 late blight resistance protein</fullName>
    </recommendedName>
</protein>
<dbReference type="Proteomes" id="UP001627284">
    <property type="component" value="Unassembled WGS sequence"/>
</dbReference>
<evidence type="ECO:0000256" key="8">
    <source>
        <dbReference type="ARBA" id="ARBA00022737"/>
    </source>
</evidence>
<keyword evidence="6" id="KW-0433">Leucine-rich repeat</keyword>
<dbReference type="Pfam" id="PF23598">
    <property type="entry name" value="LRR_14"/>
    <property type="match status" value="1"/>
</dbReference>
<evidence type="ECO:0000256" key="9">
    <source>
        <dbReference type="ARBA" id="ARBA00022741"/>
    </source>
</evidence>
<evidence type="ECO:0000313" key="18">
    <source>
        <dbReference type="EMBL" id="KAL3338838.1"/>
    </source>
</evidence>
<dbReference type="InterPro" id="IPR042197">
    <property type="entry name" value="Apaf_helical"/>
</dbReference>
<sequence length="852" mass="98501">MADAFVSFAVQKLGDFLIQQVSLRKNLRKEVEWLRHELFFIQSFLRDAEQKQCGDLRVQQWVFEINSIANDAIAILETYTFEADKGDDDEFASRLKACACIYRKEKKFYNVAEEIQSLKQRIMDISRKRETYGITNINNNAGEGPSNQVTTLRRTTSYVDDQDYIFVGLQDVIQKLLAELLKAEPRRSVLSIYGMGGLGKTTLARKLYTSPDIASSFSTRAWICVSQEYNTMDLLRNIIKSIQGRTKETLDLLERMTEGDLEIYLRDLLKERKYLVVVDDVWQREAWESLKRAFPDGKNGSRVIITTRKVDVAERADERGFVHKLRFLSQRESWDLFCRKLLDVRAMVPEMESLATDMVEKCKGLPLAIVVLSGLLSHKKGLSEWQKVKDHLWKNIKEDKSIEISNILSLSYNDLSSALKQCFLYFGIFPEDQVVKADDIIRLWIAEGFIPRGEERMEDVAEGFLNELIRRSLVQVTNTFWERVAECRVHDLLHDLAIQKASEVKFFDVYDPRSHSISSLCIRHGIHSAGERYLSSLDLSNLKLRSIMFFDPDFCKMSLINFRSVFQHLYVLYLDMHDGNKSIVPDAIGSLCHLKLLRLRGIHDLPSSIGNLKNLQTLDVISVYAFYCQLPRETVDLINLRHLVAQYTKPLVHISKLTSLQVLDGVACDQWKDVDPVDLVNLRELRMVSIKKSYSLNNISSLKNLSTLTLCCEDYDESFPSLEFVNCCEKLQKLWLDGRIEELPDLFSNSITMMVLWQSRLTEDPMPILGMLPNLRNLKLDGAYEGKEIMCSDNSFSQLEFLHLRYLEKLERWDLGTSVMPLIKGLGIHNCPNLKEIPERMKDVERLKRNYM</sequence>
<dbReference type="CDD" id="cd14798">
    <property type="entry name" value="RX-CC_like"/>
    <property type="match status" value="1"/>
</dbReference>
<organism evidence="18 19">
    <name type="scientific">Solanum stoloniferum</name>
    <dbReference type="NCBI Taxonomy" id="62892"/>
    <lineage>
        <taxon>Eukaryota</taxon>
        <taxon>Viridiplantae</taxon>
        <taxon>Streptophyta</taxon>
        <taxon>Embryophyta</taxon>
        <taxon>Tracheophyta</taxon>
        <taxon>Spermatophyta</taxon>
        <taxon>Magnoliopsida</taxon>
        <taxon>eudicotyledons</taxon>
        <taxon>Gunneridae</taxon>
        <taxon>Pentapetalae</taxon>
        <taxon>asterids</taxon>
        <taxon>lamiids</taxon>
        <taxon>Solanales</taxon>
        <taxon>Solanaceae</taxon>
        <taxon>Solanoideae</taxon>
        <taxon>Solaneae</taxon>
        <taxon>Solanum</taxon>
    </lineage>
</organism>
<dbReference type="SUPFAM" id="SSF52540">
    <property type="entry name" value="P-loop containing nucleoside triphosphate hydrolases"/>
    <property type="match status" value="1"/>
</dbReference>
<dbReference type="Gene3D" id="1.10.10.10">
    <property type="entry name" value="Winged helix-like DNA-binding domain superfamily/Winged helix DNA-binding domain"/>
    <property type="match status" value="1"/>
</dbReference>
<dbReference type="InterPro" id="IPR036388">
    <property type="entry name" value="WH-like_DNA-bd_sf"/>
</dbReference>
<keyword evidence="10" id="KW-0611">Plant defense</keyword>
<evidence type="ECO:0000256" key="5">
    <source>
        <dbReference type="ARBA" id="ARBA00022490"/>
    </source>
</evidence>
<evidence type="ECO:0000256" key="12">
    <source>
        <dbReference type="ARBA" id="ARBA00023054"/>
    </source>
</evidence>
<dbReference type="SUPFAM" id="SSF52058">
    <property type="entry name" value="L domain-like"/>
    <property type="match status" value="1"/>
</dbReference>
<proteinExistence type="inferred from homology"/>
<dbReference type="Pfam" id="PF18052">
    <property type="entry name" value="Rx_N"/>
    <property type="match status" value="1"/>
</dbReference>
<evidence type="ECO:0000256" key="10">
    <source>
        <dbReference type="ARBA" id="ARBA00022821"/>
    </source>
</evidence>
<dbReference type="InterPro" id="IPR041118">
    <property type="entry name" value="Rx_N"/>
</dbReference>
<dbReference type="GO" id="GO:0051607">
    <property type="term" value="P:defense response to virus"/>
    <property type="evidence" value="ECO:0007669"/>
    <property type="project" value="UniProtKB-ARBA"/>
</dbReference>
<keyword evidence="19" id="KW-1185">Reference proteome</keyword>
<reference evidence="18 19" key="1">
    <citation type="submission" date="2024-05" db="EMBL/GenBank/DDBJ databases">
        <title>De novo assembly of an allotetraploid wild potato.</title>
        <authorList>
            <person name="Hosaka A.J."/>
        </authorList>
    </citation>
    <scope>NUCLEOTIDE SEQUENCE [LARGE SCALE GENOMIC DNA]</scope>
    <source>
        <tissue evidence="18">Young leaves</tissue>
    </source>
</reference>
<feature type="domain" description="Disease resistance R13L4/SHOC-2-like LRR" evidence="17">
    <location>
        <begin position="543"/>
        <end position="825"/>
    </location>
</feature>
<dbReference type="Gene3D" id="3.40.50.300">
    <property type="entry name" value="P-loop containing nucleotide triphosphate hydrolases"/>
    <property type="match status" value="1"/>
</dbReference>
<accession>A0ABD2S3Q1</accession>
<evidence type="ECO:0000256" key="13">
    <source>
        <dbReference type="ARBA" id="ARBA00023136"/>
    </source>
</evidence>
<evidence type="ECO:0000259" key="15">
    <source>
        <dbReference type="Pfam" id="PF18052"/>
    </source>
</evidence>
<feature type="domain" description="Disease resistance protein winged helix" evidence="16">
    <location>
        <begin position="428"/>
        <end position="497"/>
    </location>
</feature>
<keyword evidence="11" id="KW-0067">ATP-binding</keyword>
<dbReference type="PRINTS" id="PR00364">
    <property type="entry name" value="DISEASERSIST"/>
</dbReference>
<keyword evidence="5" id="KW-0963">Cytoplasm</keyword>
<dbReference type="Gene3D" id="1.20.5.4130">
    <property type="match status" value="1"/>
</dbReference>
<dbReference type="InterPro" id="IPR038005">
    <property type="entry name" value="RX-like_CC"/>
</dbReference>
<dbReference type="Gene3D" id="3.80.10.10">
    <property type="entry name" value="Ribonuclease Inhibitor"/>
    <property type="match status" value="2"/>
</dbReference>
<dbReference type="InterPro" id="IPR055414">
    <property type="entry name" value="LRR_R13L4/SHOC2-like"/>
</dbReference>
<dbReference type="Pfam" id="PF00931">
    <property type="entry name" value="NB-ARC"/>
    <property type="match status" value="1"/>
</dbReference>
<feature type="domain" description="Disease resistance N-terminal" evidence="15">
    <location>
        <begin position="5"/>
        <end position="88"/>
    </location>
</feature>
<evidence type="ECO:0000313" key="19">
    <source>
        <dbReference type="Proteomes" id="UP001627284"/>
    </source>
</evidence>
<evidence type="ECO:0008006" key="20">
    <source>
        <dbReference type="Google" id="ProtNLM"/>
    </source>
</evidence>
<evidence type="ECO:0000259" key="16">
    <source>
        <dbReference type="Pfam" id="PF23559"/>
    </source>
</evidence>
<keyword evidence="7" id="KW-0381">Hypersensitive response</keyword>
<comment type="similarity">
    <text evidence="4">Belongs to the disease resistance NB-LRR family.</text>
</comment>
<gene>
    <name evidence="18" type="ORF">AABB24_027791</name>
</gene>